<organism evidence="3 4">
    <name type="scientific">Steinernema hermaphroditum</name>
    <dbReference type="NCBI Taxonomy" id="289476"/>
    <lineage>
        <taxon>Eukaryota</taxon>
        <taxon>Metazoa</taxon>
        <taxon>Ecdysozoa</taxon>
        <taxon>Nematoda</taxon>
        <taxon>Chromadorea</taxon>
        <taxon>Rhabditida</taxon>
        <taxon>Tylenchina</taxon>
        <taxon>Panagrolaimomorpha</taxon>
        <taxon>Strongyloidoidea</taxon>
        <taxon>Steinernematidae</taxon>
        <taxon>Steinernema</taxon>
    </lineage>
</organism>
<dbReference type="Proteomes" id="UP001175271">
    <property type="component" value="Unassembled WGS sequence"/>
</dbReference>
<gene>
    <name evidence="3" type="ORF">QR680_019306</name>
</gene>
<dbReference type="AlphaFoldDB" id="A0AA39GN78"/>
<feature type="domain" description="DUF7774" evidence="2">
    <location>
        <begin position="425"/>
        <end position="509"/>
    </location>
</feature>
<feature type="region of interest" description="Disordered" evidence="1">
    <location>
        <begin position="117"/>
        <end position="225"/>
    </location>
</feature>
<feature type="compositionally biased region" description="Polar residues" evidence="1">
    <location>
        <begin position="214"/>
        <end position="223"/>
    </location>
</feature>
<name>A0AA39GN78_9BILA</name>
<feature type="region of interest" description="Disordered" evidence="1">
    <location>
        <begin position="1"/>
        <end position="24"/>
    </location>
</feature>
<accession>A0AA39GN78</accession>
<sequence length="737" mass="80102">MTGHDAIEVSDKLDDNDTKKIGPTDDDLRMLRARFHNRVNRFANAINVETPFVSKDADGGIRVKVHTTQESTDTIRTQEDDDDDEFAMTVIEKVSGDLGGYQPVKTCLKTRTLKIEPSKKKTKLASRIDQPQNAKKTSDALPKTKGEEHTSVTESGLPENQSHKKPRKKPEESTEVGSKVIRKKEKKEKTIDKPTSATGSSPAKSGAPLPTNPLPSKTASLPATKTVEKRKIARSPLLGSKPQKARGKLSAVLIPAPIPITPGGAVSEAGRAVSLSDGTTEGIDAAQYEAILDRLSERNYERPLSPVRSPVQPPSPSNVISSSSSDGGGIHRTLSAESLSAEAIQLSAAPKCEREKLFEQLEEDILLDNKVLQEIATDLNKGINTVNRAYIDDNMASQLMSVDKQKDAVDSIYIRMTNEPIEVDATAQKVVEALTSTNVLGQVLSTDESKLLSDYFNGLHPLDDKVVKVLETELEKILDRADQFYENKAELVCFMRNREKAKKHLLDAMISKKTGYLQNLWGNAHYYANVLCDGVAGVVDVANKGAVAARENAKVAMHYANQKASEAKELANRAHENIQYANQKAAESVVAAKETMHTAYEVANQQVNNAVALGQRARSTAETATIVARLVTADAAEIITAETARVRMTAEKAITAARQMTQEAISAVSTGYNKMWSAWNTLCSFARFNASNAIQAPESKDAPSKPPTDIAAVRKRDFAGGAVSDSESSDRKSDDQN</sequence>
<evidence type="ECO:0000313" key="3">
    <source>
        <dbReference type="EMBL" id="KAK0390336.1"/>
    </source>
</evidence>
<comment type="caution">
    <text evidence="3">The sequence shown here is derived from an EMBL/GenBank/DDBJ whole genome shotgun (WGS) entry which is preliminary data.</text>
</comment>
<keyword evidence="4" id="KW-1185">Reference proteome</keyword>
<feature type="compositionally biased region" description="Polar residues" evidence="1">
    <location>
        <begin position="193"/>
        <end position="203"/>
    </location>
</feature>
<protein>
    <recommendedName>
        <fullName evidence="2">DUF7774 domain-containing protein</fullName>
    </recommendedName>
</protein>
<evidence type="ECO:0000313" key="4">
    <source>
        <dbReference type="Proteomes" id="UP001175271"/>
    </source>
</evidence>
<dbReference type="Pfam" id="PF24983">
    <property type="entry name" value="DUF7774"/>
    <property type="match status" value="1"/>
</dbReference>
<reference evidence="3" key="1">
    <citation type="submission" date="2023-06" db="EMBL/GenBank/DDBJ databases">
        <title>Genomic analysis of the entomopathogenic nematode Steinernema hermaphroditum.</title>
        <authorList>
            <person name="Schwarz E.M."/>
            <person name="Heppert J.K."/>
            <person name="Baniya A."/>
            <person name="Schwartz H.T."/>
            <person name="Tan C.-H."/>
            <person name="Antoshechkin I."/>
            <person name="Sternberg P.W."/>
            <person name="Goodrich-Blair H."/>
            <person name="Dillman A.R."/>
        </authorList>
    </citation>
    <scope>NUCLEOTIDE SEQUENCE</scope>
    <source>
        <strain evidence="3">PS9179</strain>
        <tissue evidence="3">Whole animal</tissue>
    </source>
</reference>
<feature type="compositionally biased region" description="Basic and acidic residues" evidence="1">
    <location>
        <begin position="136"/>
        <end position="151"/>
    </location>
</feature>
<dbReference type="InterPro" id="IPR056676">
    <property type="entry name" value="DUF7774"/>
</dbReference>
<dbReference type="EMBL" id="JAUCMV010000006">
    <property type="protein sequence ID" value="KAK0390336.1"/>
    <property type="molecule type" value="Genomic_DNA"/>
</dbReference>
<proteinExistence type="predicted"/>
<evidence type="ECO:0000256" key="1">
    <source>
        <dbReference type="SAM" id="MobiDB-lite"/>
    </source>
</evidence>
<evidence type="ECO:0000259" key="2">
    <source>
        <dbReference type="Pfam" id="PF24983"/>
    </source>
</evidence>
<feature type="region of interest" description="Disordered" evidence="1">
    <location>
        <begin position="715"/>
        <end position="737"/>
    </location>
</feature>
<feature type="region of interest" description="Disordered" evidence="1">
    <location>
        <begin position="304"/>
        <end position="332"/>
    </location>
</feature>
<feature type="compositionally biased region" description="Basic and acidic residues" evidence="1">
    <location>
        <begin position="728"/>
        <end position="737"/>
    </location>
</feature>